<dbReference type="KEGG" id="amx:AM2010_1808"/>
<proteinExistence type="predicted"/>
<keyword evidence="4" id="KW-1185">Reference proteome</keyword>
<protein>
    <submittedName>
        <fullName evidence="3">Uncharacterized protein</fullName>
    </submittedName>
</protein>
<name>A0A0G3XB56_9SPHN</name>
<dbReference type="Proteomes" id="UP000037643">
    <property type="component" value="Chromosome"/>
</dbReference>
<organism evidence="3 4">
    <name type="scientific">Pelagerythrobacter marensis</name>
    <dbReference type="NCBI Taxonomy" id="543877"/>
    <lineage>
        <taxon>Bacteria</taxon>
        <taxon>Pseudomonadati</taxon>
        <taxon>Pseudomonadota</taxon>
        <taxon>Alphaproteobacteria</taxon>
        <taxon>Sphingomonadales</taxon>
        <taxon>Erythrobacteraceae</taxon>
        <taxon>Pelagerythrobacter</taxon>
    </lineage>
</organism>
<keyword evidence="2" id="KW-1133">Transmembrane helix</keyword>
<dbReference type="STRING" id="543877.AM2010_1808"/>
<gene>
    <name evidence="3" type="ORF">AM2010_1808</name>
</gene>
<sequence length="208" mass="21867">MMQIVQTWWPFFIAALVLGIAVAWWVFRPSRSARVIDRDAADVLDEGAAHASRNQALIDAPPAAAAQPPVVPPGVAGTGTAVAAAVEAQQTRDLQETTDEGSAAVGDADQDTPAPPAPAAEPAPEPAPAGADDLTRIKGVGRKLDELLRSLGVTGLAQIAAWTDADIDRIDAQLGRFQGRIRRDGWVEQARLLSSGDTAGYEDKFGKL</sequence>
<dbReference type="OrthoDB" id="9807941at2"/>
<evidence type="ECO:0000313" key="3">
    <source>
        <dbReference type="EMBL" id="AKM07871.1"/>
    </source>
</evidence>
<keyword evidence="2" id="KW-0472">Membrane</keyword>
<feature type="compositionally biased region" description="Pro residues" evidence="1">
    <location>
        <begin position="113"/>
        <end position="127"/>
    </location>
</feature>
<dbReference type="RefSeq" id="WP_082132857.1">
    <property type="nucleotide sequence ID" value="NZ_CP011805.1"/>
</dbReference>
<dbReference type="EMBL" id="CP011805">
    <property type="protein sequence ID" value="AKM07871.1"/>
    <property type="molecule type" value="Genomic_DNA"/>
</dbReference>
<dbReference type="Gene3D" id="1.10.150.20">
    <property type="entry name" value="5' to 3' exonuclease, C-terminal subdomain"/>
    <property type="match status" value="1"/>
</dbReference>
<dbReference type="PATRIC" id="fig|543877.4.peg.1832"/>
<dbReference type="AlphaFoldDB" id="A0A0G3XB56"/>
<evidence type="ECO:0000256" key="1">
    <source>
        <dbReference type="SAM" id="MobiDB-lite"/>
    </source>
</evidence>
<keyword evidence="2" id="KW-0812">Transmembrane</keyword>
<evidence type="ECO:0000313" key="4">
    <source>
        <dbReference type="Proteomes" id="UP000037643"/>
    </source>
</evidence>
<evidence type="ECO:0000256" key="2">
    <source>
        <dbReference type="SAM" id="Phobius"/>
    </source>
</evidence>
<reference evidence="3 4" key="1">
    <citation type="submission" date="2015-06" db="EMBL/GenBank/DDBJ databases">
        <authorList>
            <person name="Kim K.M."/>
        </authorList>
    </citation>
    <scope>NUCLEOTIDE SEQUENCE [LARGE SCALE GENOMIC DNA]</scope>
    <source>
        <strain evidence="3 4">KCTC 22370</strain>
    </source>
</reference>
<accession>A0A0G3XB56</accession>
<feature type="transmembrane region" description="Helical" evidence="2">
    <location>
        <begin position="6"/>
        <end position="27"/>
    </location>
</feature>
<feature type="region of interest" description="Disordered" evidence="1">
    <location>
        <begin position="88"/>
        <end position="135"/>
    </location>
</feature>